<gene>
    <name evidence="1" type="ORF">D0C37_02585</name>
</gene>
<dbReference type="Proteomes" id="UP000259636">
    <property type="component" value="Chromosome"/>
</dbReference>
<dbReference type="RefSeq" id="WP_117348599.1">
    <property type="nucleotide sequence ID" value="NZ_CP031742.1"/>
</dbReference>
<dbReference type="AlphaFoldDB" id="A0A385D5G4"/>
<sequence length="212" mass="22723">MTERRQRFEGWIAGVGTGSGTRLVLGHWERSPFGAFSDVMVEEADGRRTLLAPTEEVAAYVAATYRFEEVAVVPVRVTAAGPRWQVAAGPLRLEFTTGRRSLLGLLLRAVPVPLGRLPAWAALLDGPARLLPGVRTRGSAGGGRREWYGAHDLRRITAARAMWGDRDLGALAPVVPPVAFGFGSTPRRPALVRVTTTVETGPPRPRGGVEGG</sequence>
<accession>A0A385D5G4</accession>
<evidence type="ECO:0000313" key="1">
    <source>
        <dbReference type="EMBL" id="AXQ53608.1"/>
    </source>
</evidence>
<evidence type="ECO:0000313" key="2">
    <source>
        <dbReference type="Proteomes" id="UP000259636"/>
    </source>
</evidence>
<dbReference type="KEGG" id="sky:D0C37_02585"/>
<dbReference type="EMBL" id="CP031742">
    <property type="protein sequence ID" value="AXQ53608.1"/>
    <property type="molecule type" value="Genomic_DNA"/>
</dbReference>
<dbReference type="GeneID" id="300113113"/>
<organism evidence="1 2">
    <name type="scientific">Streptomyces koyangensis</name>
    <dbReference type="NCBI Taxonomy" id="188770"/>
    <lineage>
        <taxon>Bacteria</taxon>
        <taxon>Bacillati</taxon>
        <taxon>Actinomycetota</taxon>
        <taxon>Actinomycetes</taxon>
        <taxon>Kitasatosporales</taxon>
        <taxon>Streptomycetaceae</taxon>
        <taxon>Streptomyces</taxon>
        <taxon>Streptomyces aurantiacus group</taxon>
    </lineage>
</organism>
<reference evidence="1 2" key="1">
    <citation type="submission" date="2018-08" db="EMBL/GenBank/DDBJ databases">
        <authorList>
            <person name="Ferrada E.E."/>
            <person name="Latorre B.A."/>
        </authorList>
    </citation>
    <scope>NUCLEOTIDE SEQUENCE [LARGE SCALE GENOMIC DNA]</scope>
    <source>
        <strain evidence="1 2">VK-A60T</strain>
    </source>
</reference>
<name>A0A385D5G4_9ACTN</name>
<protein>
    <submittedName>
        <fullName evidence="1">Uncharacterized protein</fullName>
    </submittedName>
</protein>
<proteinExistence type="predicted"/>